<dbReference type="EMBL" id="LK996017">
    <property type="protein sequence ID" value="CDX02097.1"/>
    <property type="molecule type" value="Genomic_DNA"/>
</dbReference>
<protein>
    <submittedName>
        <fullName evidence="2">Uncharacterized protein</fullName>
    </submittedName>
</protein>
<name>A0A098B167_DESHA</name>
<gene>
    <name evidence="2" type="ORF">DPCES_2210</name>
</gene>
<feature type="compositionally biased region" description="Polar residues" evidence="1">
    <location>
        <begin position="1"/>
        <end position="11"/>
    </location>
</feature>
<evidence type="ECO:0000313" key="2">
    <source>
        <dbReference type="EMBL" id="CDX02097.1"/>
    </source>
</evidence>
<accession>A0A098B167</accession>
<sequence>MRSSDGVTTNRPSPPGGRNADKSNIMISGLIPKQSNNIQDGEVMLSKSVLEALRRHQMTSEGLKL</sequence>
<dbReference type="PATRIC" id="fig|49338.4.peg.2383"/>
<organism evidence="2">
    <name type="scientific">Desulfitobacterium hafniense</name>
    <name type="common">Desulfitobacterium frappieri</name>
    <dbReference type="NCBI Taxonomy" id="49338"/>
    <lineage>
        <taxon>Bacteria</taxon>
        <taxon>Bacillati</taxon>
        <taxon>Bacillota</taxon>
        <taxon>Clostridia</taxon>
        <taxon>Eubacteriales</taxon>
        <taxon>Desulfitobacteriaceae</taxon>
        <taxon>Desulfitobacterium</taxon>
    </lineage>
</organism>
<feature type="region of interest" description="Disordered" evidence="1">
    <location>
        <begin position="1"/>
        <end position="25"/>
    </location>
</feature>
<proteinExistence type="predicted"/>
<evidence type="ECO:0000256" key="1">
    <source>
        <dbReference type="SAM" id="MobiDB-lite"/>
    </source>
</evidence>
<reference evidence="2" key="1">
    <citation type="submission" date="2014-07" db="EMBL/GenBank/DDBJ databases">
        <authorList>
            <person name="Hornung V.Bastian."/>
        </authorList>
    </citation>
    <scope>NUCLEOTIDE SEQUENCE</scope>
    <source>
        <strain evidence="2">PCE-S</strain>
    </source>
</reference>
<dbReference type="AlphaFoldDB" id="A0A098B167"/>